<keyword evidence="2" id="KW-1133">Transmembrane helix</keyword>
<evidence type="ECO:0000256" key="1">
    <source>
        <dbReference type="SAM" id="MobiDB-lite"/>
    </source>
</evidence>
<organism evidence="4 5">
    <name type="scientific">Marssonina brunnea f. sp. multigermtubi (strain MB_m1)</name>
    <name type="common">Marssonina leaf spot fungus</name>
    <dbReference type="NCBI Taxonomy" id="1072389"/>
    <lineage>
        <taxon>Eukaryota</taxon>
        <taxon>Fungi</taxon>
        <taxon>Dikarya</taxon>
        <taxon>Ascomycota</taxon>
        <taxon>Pezizomycotina</taxon>
        <taxon>Leotiomycetes</taxon>
        <taxon>Helotiales</taxon>
        <taxon>Drepanopezizaceae</taxon>
        <taxon>Drepanopeziza</taxon>
    </lineage>
</organism>
<dbReference type="OMA" id="EICHAHP"/>
<reference evidence="4 5" key="1">
    <citation type="journal article" date="2012" name="BMC Genomics">
        <title>Sequencing the genome of Marssonina brunnea reveals fungus-poplar co-evolution.</title>
        <authorList>
            <person name="Zhu S."/>
            <person name="Cao Y.-Z."/>
            <person name="Jiang C."/>
            <person name="Tan B.-Y."/>
            <person name="Wang Z."/>
            <person name="Feng S."/>
            <person name="Zhang L."/>
            <person name="Su X.-H."/>
            <person name="Brejova B."/>
            <person name="Vinar T."/>
            <person name="Xu M."/>
            <person name="Wang M.-X."/>
            <person name="Zhang S.-G."/>
            <person name="Huang M.-R."/>
            <person name="Wu R."/>
            <person name="Zhou Y."/>
        </authorList>
    </citation>
    <scope>NUCLEOTIDE SEQUENCE [LARGE SCALE GENOMIC DNA]</scope>
    <source>
        <strain evidence="4 5">MB_m1</strain>
    </source>
</reference>
<dbReference type="InterPro" id="IPR040841">
    <property type="entry name" value="Luciferase_dom"/>
</dbReference>
<evidence type="ECO:0000259" key="3">
    <source>
        <dbReference type="Pfam" id="PF17648"/>
    </source>
</evidence>
<dbReference type="HOGENOM" id="CLU_063954_1_1_1"/>
<proteinExistence type="predicted"/>
<feature type="compositionally biased region" description="Low complexity" evidence="1">
    <location>
        <begin position="1"/>
        <end position="12"/>
    </location>
</feature>
<keyword evidence="2" id="KW-0472">Membrane</keyword>
<evidence type="ECO:0000313" key="4">
    <source>
        <dbReference type="EMBL" id="EKD12143.1"/>
    </source>
</evidence>
<dbReference type="KEGG" id="mbe:MBM_09642"/>
<feature type="region of interest" description="Disordered" evidence="1">
    <location>
        <begin position="1"/>
        <end position="22"/>
    </location>
</feature>
<dbReference type="eggNOG" id="ENOG502S0WG">
    <property type="taxonomic scope" value="Eukaryota"/>
</dbReference>
<dbReference type="Proteomes" id="UP000006753">
    <property type="component" value="Unassembled WGS sequence"/>
</dbReference>
<dbReference type="PANTHER" id="PTHR38695">
    <property type="entry name" value="AMINO ACID PERMEASE_ SLC12A DOMAIN-CONTAINING PROTEIN"/>
    <property type="match status" value="1"/>
</dbReference>
<dbReference type="PANTHER" id="PTHR38695:SF1">
    <property type="entry name" value="AMINO ACID PERMEASE_ SLC12A DOMAIN-CONTAINING PROTEIN"/>
    <property type="match status" value="1"/>
</dbReference>
<dbReference type="EMBL" id="JH921462">
    <property type="protein sequence ID" value="EKD12143.1"/>
    <property type="molecule type" value="Genomic_DNA"/>
</dbReference>
<name>K1WUA5_MARBU</name>
<dbReference type="AlphaFoldDB" id="K1WUA5"/>
<dbReference type="GeneID" id="18765577"/>
<accession>K1WUA5</accession>
<dbReference type="OrthoDB" id="9987011at2759"/>
<feature type="domain" description="Luciferase" evidence="3">
    <location>
        <begin position="207"/>
        <end position="279"/>
    </location>
</feature>
<evidence type="ECO:0000256" key="2">
    <source>
        <dbReference type="SAM" id="Phobius"/>
    </source>
</evidence>
<protein>
    <recommendedName>
        <fullName evidence="3">Luciferase domain-containing protein</fullName>
    </recommendedName>
</protein>
<keyword evidence="5" id="KW-1185">Reference proteome</keyword>
<dbReference type="Pfam" id="PF17648">
    <property type="entry name" value="Luciferase"/>
    <property type="match status" value="1"/>
</dbReference>
<feature type="transmembrane region" description="Helical" evidence="2">
    <location>
        <begin position="44"/>
        <end position="76"/>
    </location>
</feature>
<evidence type="ECO:0000313" key="5">
    <source>
        <dbReference type="Proteomes" id="UP000006753"/>
    </source>
</evidence>
<keyword evidence="2" id="KW-0812">Transmembrane</keyword>
<dbReference type="InParanoid" id="K1WUA5"/>
<gene>
    <name evidence="4" type="ORF">MBM_09642</name>
</gene>
<dbReference type="InterPro" id="IPR048273">
    <property type="entry name" value="Luciferase"/>
</dbReference>
<sequence>METSTTTSNTTTQVFVEESDYPSDPPMSIAQHDILQITLSGQGLVLTILALIIGIHILQPSLTCILLVLAPVPWIIHNDYSNFLSLGPGGTPSTFLGYLKITYLRLFALSDPYTPARFSEKIYPATGYYERTQSWIPERTGPRPKVAGIAPHRQLDQTGCTKMNQLLRTSLQNLAIKHPDTLKIGTSCFEKKGLALFARDPINVTCRGEICHIHYSDLSMHMNLHPDDAKVVLEKGWGERHPLARGGWLKAYVPQEFIMVYAPRNRTELEVVCRVIEAACFWVGGECFDLKVEGTLLGEREAEAGTDFQVKTCDA</sequence>